<evidence type="ECO:0000313" key="2">
    <source>
        <dbReference type="Proteomes" id="UP001497472"/>
    </source>
</evidence>
<dbReference type="EMBL" id="CAVLEF010000007">
    <property type="protein sequence ID" value="CAK1545428.1"/>
    <property type="molecule type" value="Genomic_DNA"/>
</dbReference>
<protein>
    <submittedName>
        <fullName evidence="1">Uncharacterized protein</fullName>
    </submittedName>
</protein>
<name>A0AAV1J7L6_9NEOP</name>
<accession>A0AAV1J7L6</accession>
<gene>
    <name evidence="1" type="ORF">LNINA_LOCUS5085</name>
</gene>
<keyword evidence="2" id="KW-1185">Reference proteome</keyword>
<dbReference type="AlphaFoldDB" id="A0AAV1J7L6"/>
<proteinExistence type="predicted"/>
<comment type="caution">
    <text evidence="1">The sequence shown here is derived from an EMBL/GenBank/DDBJ whole genome shotgun (WGS) entry which is preliminary data.</text>
</comment>
<evidence type="ECO:0000313" key="1">
    <source>
        <dbReference type="EMBL" id="CAK1545428.1"/>
    </source>
</evidence>
<dbReference type="Proteomes" id="UP001497472">
    <property type="component" value="Unassembled WGS sequence"/>
</dbReference>
<reference evidence="1 2" key="1">
    <citation type="submission" date="2023-11" db="EMBL/GenBank/DDBJ databases">
        <authorList>
            <person name="Okamura Y."/>
        </authorList>
    </citation>
    <scope>NUCLEOTIDE SEQUENCE [LARGE SCALE GENOMIC DNA]</scope>
</reference>
<sequence length="68" mass="7604">MVFFNIFAPTLFAGLAPTSNDLRWSEERELRRTADADAKGEGDELSSLIGWLKDFASNEFLIVSLLPL</sequence>
<organism evidence="1 2">
    <name type="scientific">Leptosia nina</name>
    <dbReference type="NCBI Taxonomy" id="320188"/>
    <lineage>
        <taxon>Eukaryota</taxon>
        <taxon>Metazoa</taxon>
        <taxon>Ecdysozoa</taxon>
        <taxon>Arthropoda</taxon>
        <taxon>Hexapoda</taxon>
        <taxon>Insecta</taxon>
        <taxon>Pterygota</taxon>
        <taxon>Neoptera</taxon>
        <taxon>Endopterygota</taxon>
        <taxon>Lepidoptera</taxon>
        <taxon>Glossata</taxon>
        <taxon>Ditrysia</taxon>
        <taxon>Papilionoidea</taxon>
        <taxon>Pieridae</taxon>
        <taxon>Pierinae</taxon>
        <taxon>Leptosia</taxon>
    </lineage>
</organism>